<organism evidence="2 3">
    <name type="scientific">Novilysobacter selenitireducens</name>
    <dbReference type="NCBI Taxonomy" id="2872639"/>
    <lineage>
        <taxon>Bacteria</taxon>
        <taxon>Pseudomonadati</taxon>
        <taxon>Pseudomonadota</taxon>
        <taxon>Gammaproteobacteria</taxon>
        <taxon>Lysobacterales</taxon>
        <taxon>Lysobacteraceae</taxon>
        <taxon>Novilysobacter</taxon>
    </lineage>
</organism>
<name>A0ABS7T9L2_9GAMM</name>
<proteinExistence type="predicted"/>
<evidence type="ECO:0000313" key="2">
    <source>
        <dbReference type="EMBL" id="MBZ4040550.1"/>
    </source>
</evidence>
<keyword evidence="3" id="KW-1185">Reference proteome</keyword>
<feature type="domain" description="Phasin" evidence="1">
    <location>
        <begin position="7"/>
        <end position="109"/>
    </location>
</feature>
<dbReference type="EMBL" id="JAINZW010000008">
    <property type="protein sequence ID" value="MBZ4040550.1"/>
    <property type="molecule type" value="Genomic_DNA"/>
</dbReference>
<protein>
    <submittedName>
        <fullName evidence="2">Phasin family protein</fullName>
    </submittedName>
</protein>
<dbReference type="InterPro" id="IPR018968">
    <property type="entry name" value="Phasin"/>
</dbReference>
<reference evidence="2 3" key="1">
    <citation type="submission" date="2021-09" db="EMBL/GenBank/DDBJ databases">
        <title>Lysobacter sp. 13A isolated from the river sediment.</title>
        <authorList>
            <person name="Liu H."/>
            <person name="Li S."/>
            <person name="Mao S."/>
        </authorList>
    </citation>
    <scope>NUCLEOTIDE SEQUENCE [LARGE SCALE GENOMIC DNA]</scope>
    <source>
        <strain evidence="2 3">13A</strain>
    </source>
</reference>
<dbReference type="RefSeq" id="WP_223677006.1">
    <property type="nucleotide sequence ID" value="NZ_JAINZW010000008.1"/>
</dbReference>
<evidence type="ECO:0000313" key="3">
    <source>
        <dbReference type="Proteomes" id="UP001430954"/>
    </source>
</evidence>
<sequence length="136" mass="14677">MYPQFNEQFATAARQFADTAAQINRLTLENAQAVLGLQLSAIEDRAEATFAFWNEAAQVRDLDGMKAIAPKGVQIARENVERAVSTGQEAFGRTLKTHEAIAEIAKSQIEATAKATRENVEANVEKATKAAGKGAK</sequence>
<dbReference type="Pfam" id="PF09361">
    <property type="entry name" value="Phasin_2"/>
    <property type="match status" value="1"/>
</dbReference>
<gene>
    <name evidence="2" type="ORF">K6753_13510</name>
</gene>
<accession>A0ABS7T9L2</accession>
<evidence type="ECO:0000259" key="1">
    <source>
        <dbReference type="Pfam" id="PF09361"/>
    </source>
</evidence>
<dbReference type="Proteomes" id="UP001430954">
    <property type="component" value="Unassembled WGS sequence"/>
</dbReference>
<comment type="caution">
    <text evidence="2">The sequence shown here is derived from an EMBL/GenBank/DDBJ whole genome shotgun (WGS) entry which is preliminary data.</text>
</comment>